<feature type="compositionally biased region" description="Basic and acidic residues" evidence="2">
    <location>
        <begin position="129"/>
        <end position="138"/>
    </location>
</feature>
<evidence type="ECO:0000313" key="4">
    <source>
        <dbReference type="Proteomes" id="UP000018320"/>
    </source>
</evidence>
<dbReference type="EMBL" id="AHGT01000063">
    <property type="protein sequence ID" value="ESU35921.1"/>
    <property type="molecule type" value="Genomic_DNA"/>
</dbReference>
<dbReference type="VEuPathDB" id="GiardiaDB:GL50803_0014181"/>
<feature type="compositionally biased region" description="Polar residues" evidence="2">
    <location>
        <begin position="200"/>
        <end position="213"/>
    </location>
</feature>
<dbReference type="VEuPathDB" id="GiardiaDB:QR46_2489"/>
<protein>
    <submittedName>
        <fullName evidence="3">Chromosome segregation protein SMC</fullName>
    </submittedName>
</protein>
<feature type="region of interest" description="Disordered" evidence="2">
    <location>
        <begin position="668"/>
        <end position="689"/>
    </location>
</feature>
<accession>V6TAL9</accession>
<organism evidence="3 4">
    <name type="scientific">Giardia intestinalis</name>
    <name type="common">Giardia lamblia</name>
    <dbReference type="NCBI Taxonomy" id="5741"/>
    <lineage>
        <taxon>Eukaryota</taxon>
        <taxon>Metamonada</taxon>
        <taxon>Diplomonadida</taxon>
        <taxon>Hexamitidae</taxon>
        <taxon>Giardiinae</taxon>
        <taxon>Giardia</taxon>
    </lineage>
</organism>
<dbReference type="VEuPathDB" id="GiardiaDB:DHA2_153476"/>
<feature type="compositionally biased region" description="Basic and acidic residues" evidence="2">
    <location>
        <begin position="156"/>
        <end position="180"/>
    </location>
</feature>
<evidence type="ECO:0000256" key="2">
    <source>
        <dbReference type="SAM" id="MobiDB-lite"/>
    </source>
</evidence>
<reference evidence="4" key="1">
    <citation type="submission" date="2012-02" db="EMBL/GenBank/DDBJ databases">
        <title>Genome sequencing of Giardia lamblia Genotypes A2 and B isolates (DH and GS) and comparative analysis with the genomes of Genotypes A1 and E (WB and Pig).</title>
        <authorList>
            <person name="Adam R."/>
            <person name="Dahlstrom E."/>
            <person name="Martens C."/>
            <person name="Bruno D."/>
            <person name="Barbian K."/>
            <person name="Porcella S.F."/>
            <person name="Nash T."/>
        </authorList>
    </citation>
    <scope>NUCLEOTIDE SEQUENCE</scope>
    <source>
        <strain evidence="4">DH</strain>
    </source>
</reference>
<feature type="coiled-coil region" evidence="1">
    <location>
        <begin position="537"/>
        <end position="564"/>
    </location>
</feature>
<feature type="compositionally biased region" description="Polar residues" evidence="2">
    <location>
        <begin position="101"/>
        <end position="113"/>
    </location>
</feature>
<dbReference type="VEuPathDB" id="GiardiaDB:GL50581_3633"/>
<dbReference type="Proteomes" id="UP000018320">
    <property type="component" value="Unassembled WGS sequence"/>
</dbReference>
<dbReference type="PANTHER" id="PTHR45615:SF80">
    <property type="entry name" value="GRIP DOMAIN-CONTAINING PROTEIN"/>
    <property type="match status" value="1"/>
</dbReference>
<sequence length="705" mass="77867">MPSSLNFTFYINMATQQTKVGLDYRRYTESKQASGSAAASNPPSSAMSTSSVNRSGLRATSRIPIAGLTRSVSNADRADRSVFRGTSIAGIRPRVGIDRPASSTTRQVPSKTAATMGPGSLAASTSARSLDKSARKPQLEPSLKQSTMPGRGFTPQDRRPAIKRGKEMSADDVKDAHPLSQEEKLAARRRAETLHEHLISPQSIKSAPNSTELNHIDMPEPRAYEYPSRSENPLYKSRIQTKLVTDAQVLVTQEHAAATLGRGIDASIEAAIPPSIFTKSCAIVTDVLNDPYAGISVENLLTEMARLEQLVKDTEMTHKEAIAELQEQIAAGRCKAEQLERDLEQKVARIHALETRIQDMNQAATSMIKERADLDTLVQSLNATITSLQEELDSLMAAGKKQEEKHLVEMSDIRGAMQKAVEDVNKQDQENAQLNDRIHELEEALNEARRRAGAAESEANYIKAELMGLSEKLKEYVSNEKGLAEELTKKEAEIARLQKEIHQHNSEKAMREFGKSAESLFSALITVDASSQVNFLDEAHAREIDELKNQILSLETEFSNYKATYSGVKVVPSENGDILRSDNNTDVRILPCEHCDRGVDFVQTMLDLVDLRKMETEWLIDTKATKEENAKLKAALLELGRRYKALQATGVDNKASLQQVSIPSSLPAAPLESGLMPEADFPEHQDPDEENRTINFAYMKAPPHL</sequence>
<gene>
    <name evidence="3" type="ORF">DHA2_153476</name>
</gene>
<feature type="region of interest" description="Disordered" evidence="2">
    <location>
        <begin position="196"/>
        <end position="215"/>
    </location>
</feature>
<feature type="compositionally biased region" description="Low complexity" evidence="2">
    <location>
        <begin position="33"/>
        <end position="51"/>
    </location>
</feature>
<dbReference type="PANTHER" id="PTHR45615">
    <property type="entry name" value="MYOSIN HEAVY CHAIN, NON-MUSCLE"/>
    <property type="match status" value="1"/>
</dbReference>
<reference evidence="3 4" key="2">
    <citation type="journal article" date="2013" name="Genome Biol. Evol.">
        <title>Genome sequencing of Giardia lamblia genotypes A2 and B isolates (DH and GS) and comparative analysis with the genomes of genotypes A1 and E (WB and Pig).</title>
        <authorList>
            <person name="Adam R.D."/>
            <person name="Dahlstrom E.W."/>
            <person name="Martens C.A."/>
            <person name="Bruno D.P."/>
            <person name="Barbian K.D."/>
            <person name="Ricklefs S.M."/>
            <person name="Hernandez M.M."/>
            <person name="Narla N.P."/>
            <person name="Patel R.B."/>
            <person name="Porcella S.F."/>
            <person name="Nash T.E."/>
        </authorList>
    </citation>
    <scope>NUCLEOTIDE SEQUENCE [LARGE SCALE GENOMIC DNA]</scope>
    <source>
        <strain evidence="3 4">DH</strain>
    </source>
</reference>
<dbReference type="Gene3D" id="1.10.287.1490">
    <property type="match status" value="1"/>
</dbReference>
<comment type="caution">
    <text evidence="3">The sequence shown here is derived from an EMBL/GenBank/DDBJ whole genome shotgun (WGS) entry which is preliminary data.</text>
</comment>
<feature type="region of interest" description="Disordered" evidence="2">
    <location>
        <begin position="93"/>
        <end position="180"/>
    </location>
</feature>
<evidence type="ECO:0000313" key="3">
    <source>
        <dbReference type="EMBL" id="ESU35921.1"/>
    </source>
</evidence>
<proteinExistence type="predicted"/>
<evidence type="ECO:0000256" key="1">
    <source>
        <dbReference type="SAM" id="Coils"/>
    </source>
</evidence>
<dbReference type="AlphaFoldDB" id="V6TAL9"/>
<feature type="region of interest" description="Disordered" evidence="2">
    <location>
        <begin position="33"/>
        <end position="58"/>
    </location>
</feature>
<keyword evidence="1" id="KW-0175">Coiled coil</keyword>
<feature type="coiled-coil region" evidence="1">
    <location>
        <begin position="297"/>
        <end position="507"/>
    </location>
</feature>
<name>V6TAL9_GIAIN</name>